<dbReference type="InterPro" id="IPR029048">
    <property type="entry name" value="HSP70_C_sf"/>
</dbReference>
<dbReference type="EMBL" id="BLIY01000024">
    <property type="protein sequence ID" value="GFE55877.1"/>
    <property type="molecule type" value="Genomic_DNA"/>
</dbReference>
<dbReference type="PROSITE" id="PS01036">
    <property type="entry name" value="HSP70_3"/>
    <property type="match status" value="1"/>
</dbReference>
<dbReference type="PANTHER" id="PTHR45639:SF3">
    <property type="entry name" value="HYPOXIA UP-REGULATED PROTEIN 1"/>
    <property type="match status" value="1"/>
</dbReference>
<reference evidence="7" key="1">
    <citation type="submission" date="2019-12" db="EMBL/GenBank/DDBJ databases">
        <title>Genome sequence of Babesia ovis.</title>
        <authorList>
            <person name="Yamagishi J."/>
            <person name="Sevinc F."/>
            <person name="Xuan X."/>
        </authorList>
    </citation>
    <scope>NUCLEOTIDE SEQUENCE</scope>
    <source>
        <strain evidence="7">Selcuk</strain>
    </source>
</reference>
<dbReference type="PANTHER" id="PTHR45639">
    <property type="entry name" value="HSC70CB, ISOFORM G-RELATED"/>
    <property type="match status" value="1"/>
</dbReference>
<feature type="compositionally biased region" description="Low complexity" evidence="6">
    <location>
        <begin position="603"/>
        <end position="615"/>
    </location>
</feature>
<keyword evidence="2" id="KW-0732">Signal</keyword>
<dbReference type="GO" id="GO:0005524">
    <property type="term" value="F:ATP binding"/>
    <property type="evidence" value="ECO:0007669"/>
    <property type="project" value="UniProtKB-KW"/>
</dbReference>
<evidence type="ECO:0000256" key="4">
    <source>
        <dbReference type="ARBA" id="ARBA00022840"/>
    </source>
</evidence>
<dbReference type="Gene3D" id="1.20.1270.10">
    <property type="match status" value="1"/>
</dbReference>
<dbReference type="GO" id="GO:0034663">
    <property type="term" value="C:endoplasmic reticulum chaperone complex"/>
    <property type="evidence" value="ECO:0007669"/>
    <property type="project" value="TreeGrafter"/>
</dbReference>
<sequence length="885" mass="97538">MEERQALRPYRGRTVIRAIFAIWGLIAAIRLAYAQHATVGIDWGEEYVEVAIGFRGHKPDILLNDTGSRKFFNAVALDGETRAFDQKAVAKLLKTPSKTVHRSAHIIGTPVPRQPAQEPTPISKEQVLNVFAANGISFDWEYAPYEFAADADGQLYLKFGTQGMVKVEDVAGHFFSYIKGIVVSKLQTTKVLSSADGQPSILAVIAIPCNYTQSQRKAIVYAAESAGINVAQVVHGITAASTMRAFDQAAGNKKILFVDLGSSGVNVGVIEINIPGKEGKKAKGTGETQVNVLSCVTQQGIGGRHHDVRLAEHLRKIFENKTRVALMPEHPNALQKLVKAANKAKIALTIADSTSVSIEGLIRNVDFTSEVVTRQTFDELIGDSIAKLEVAIQQALEQAGGLKMEQLDGVELIGGASRVPAVQAKLTEIVKPHVLGFHLNAEEAVAVGAGYLAAAHNPFFKMRSANIGDNSVHMYEITIVSTDKTHPDAIEKHTPLFKPGGKLQGSKNVVFKTNLDFAVILMENGHVISTFHGTGITEMMNKEENVGKMAQVTLVFMADERGFISVVKRNATVLDPDTKEEVPVEKPKELKDNITETQQATGQEGAATEEQLQEQAADEKNAEAAEKQELKQPVTFDIDLTVVNSYDAFTPAKLEVSKAAIEALNKRDTDVIKRSESKNLLESLIYKYKSAAREQGFQEACDEATLAQIKNMVDEYEAWFDEESYTATLQEFDERIAKIDDIAKPVHHRWSENEARPALVVSTQKALSKMMKAYEELVEKKPYVAEITETIDTFKGVQTWWEDVQKKQEELKPSDDPAFNANAIKIQLEIAKQALSKLQKTPAPKPPKEEKPKEEPENTEEETKEDEQNEAAKEEQTETKPSDEL</sequence>
<dbReference type="FunFam" id="3.90.640.10:FF:000003">
    <property type="entry name" value="Molecular chaperone DnaK"/>
    <property type="match status" value="1"/>
</dbReference>
<dbReference type="GO" id="GO:0030968">
    <property type="term" value="P:endoplasmic reticulum unfolded protein response"/>
    <property type="evidence" value="ECO:0007669"/>
    <property type="project" value="TreeGrafter"/>
</dbReference>
<comment type="caution">
    <text evidence="7">The sequence shown here is derived from an EMBL/GenBank/DDBJ whole genome shotgun (WGS) entry which is preliminary data.</text>
</comment>
<accession>A0A9W5TEU6</accession>
<feature type="region of interest" description="Disordered" evidence="6">
    <location>
        <begin position="597"/>
        <end position="628"/>
    </location>
</feature>
<dbReference type="AlphaFoldDB" id="A0A9W5TEU6"/>
<dbReference type="InterPro" id="IPR013126">
    <property type="entry name" value="Hsp_70_fam"/>
</dbReference>
<keyword evidence="8" id="KW-1185">Reference proteome</keyword>
<dbReference type="PRINTS" id="PR00301">
    <property type="entry name" value="HEATSHOCK70"/>
</dbReference>
<dbReference type="InterPro" id="IPR018181">
    <property type="entry name" value="Heat_shock_70_CS"/>
</dbReference>
<dbReference type="OrthoDB" id="10262720at2759"/>
<name>A0A9W5TEU6_BABOV</name>
<protein>
    <recommendedName>
        <fullName evidence="9">DnaK family protein</fullName>
    </recommendedName>
</protein>
<evidence type="ECO:0000256" key="1">
    <source>
        <dbReference type="ARBA" id="ARBA00004319"/>
    </source>
</evidence>
<dbReference type="GO" id="GO:0005788">
    <property type="term" value="C:endoplasmic reticulum lumen"/>
    <property type="evidence" value="ECO:0007669"/>
    <property type="project" value="UniProtKB-SubCell"/>
</dbReference>
<evidence type="ECO:0000256" key="5">
    <source>
        <dbReference type="ARBA" id="ARBA00023186"/>
    </source>
</evidence>
<evidence type="ECO:0000256" key="3">
    <source>
        <dbReference type="ARBA" id="ARBA00022741"/>
    </source>
</evidence>
<dbReference type="SUPFAM" id="SSF100934">
    <property type="entry name" value="Heat shock protein 70kD (HSP70), C-terminal subdomain"/>
    <property type="match status" value="1"/>
</dbReference>
<organism evidence="7 8">
    <name type="scientific">Babesia ovis</name>
    <dbReference type="NCBI Taxonomy" id="5869"/>
    <lineage>
        <taxon>Eukaryota</taxon>
        <taxon>Sar</taxon>
        <taxon>Alveolata</taxon>
        <taxon>Apicomplexa</taxon>
        <taxon>Aconoidasida</taxon>
        <taxon>Piroplasmida</taxon>
        <taxon>Babesiidae</taxon>
        <taxon>Babesia</taxon>
    </lineage>
</organism>
<proteinExistence type="predicted"/>
<keyword evidence="4" id="KW-0067">ATP-binding</keyword>
<dbReference type="Proteomes" id="UP001057455">
    <property type="component" value="Unassembled WGS sequence"/>
</dbReference>
<feature type="compositionally biased region" description="Basic and acidic residues" evidence="6">
    <location>
        <begin position="846"/>
        <end position="856"/>
    </location>
</feature>
<dbReference type="CDD" id="cd10230">
    <property type="entry name" value="ASKHA_NBD_HSP70_HYOU1"/>
    <property type="match status" value="1"/>
</dbReference>
<comment type="subcellular location">
    <subcellularLocation>
        <location evidence="1">Endoplasmic reticulum lumen</location>
    </subcellularLocation>
</comment>
<gene>
    <name evidence="7" type="ORF">BaOVIS_032810</name>
</gene>
<feature type="compositionally biased region" description="Basic and acidic residues" evidence="6">
    <location>
        <begin position="617"/>
        <end position="628"/>
    </location>
</feature>
<evidence type="ECO:0000256" key="2">
    <source>
        <dbReference type="ARBA" id="ARBA00022729"/>
    </source>
</evidence>
<dbReference type="GO" id="GO:0140662">
    <property type="term" value="F:ATP-dependent protein folding chaperone"/>
    <property type="evidence" value="ECO:0007669"/>
    <property type="project" value="InterPro"/>
</dbReference>
<evidence type="ECO:0008006" key="9">
    <source>
        <dbReference type="Google" id="ProtNLM"/>
    </source>
</evidence>
<feature type="compositionally biased region" description="Acidic residues" evidence="6">
    <location>
        <begin position="857"/>
        <end position="869"/>
    </location>
</feature>
<dbReference type="Gene3D" id="3.30.30.30">
    <property type="match status" value="1"/>
</dbReference>
<feature type="compositionally biased region" description="Basic and acidic residues" evidence="6">
    <location>
        <begin position="870"/>
        <end position="885"/>
    </location>
</feature>
<evidence type="ECO:0000256" key="6">
    <source>
        <dbReference type="SAM" id="MobiDB-lite"/>
    </source>
</evidence>
<evidence type="ECO:0000313" key="8">
    <source>
        <dbReference type="Proteomes" id="UP001057455"/>
    </source>
</evidence>
<dbReference type="SUPFAM" id="SSF53067">
    <property type="entry name" value="Actin-like ATPase domain"/>
    <property type="match status" value="2"/>
</dbReference>
<dbReference type="Gene3D" id="3.30.420.40">
    <property type="match status" value="2"/>
</dbReference>
<dbReference type="Gene3D" id="3.90.640.10">
    <property type="entry name" value="Actin, Chain A, domain 4"/>
    <property type="match status" value="1"/>
</dbReference>
<keyword evidence="3" id="KW-0547">Nucleotide-binding</keyword>
<feature type="region of interest" description="Disordered" evidence="6">
    <location>
        <begin position="835"/>
        <end position="885"/>
    </location>
</feature>
<dbReference type="Pfam" id="PF00012">
    <property type="entry name" value="HSP70"/>
    <property type="match status" value="1"/>
</dbReference>
<evidence type="ECO:0000313" key="7">
    <source>
        <dbReference type="EMBL" id="GFE55877.1"/>
    </source>
</evidence>
<dbReference type="InterPro" id="IPR043129">
    <property type="entry name" value="ATPase_NBD"/>
</dbReference>
<keyword evidence="5" id="KW-0143">Chaperone</keyword>